<accession>A0A9P6G2X4</accession>
<dbReference type="PANTHER" id="PTHR10900:SF77">
    <property type="entry name" value="FI19380P1"/>
    <property type="match status" value="1"/>
</dbReference>
<evidence type="ECO:0000256" key="1">
    <source>
        <dbReference type="SAM" id="MobiDB-lite"/>
    </source>
</evidence>
<dbReference type="Pfam" id="PF02469">
    <property type="entry name" value="Fasciclin"/>
    <property type="match status" value="5"/>
</dbReference>
<dbReference type="InterPro" id="IPR000782">
    <property type="entry name" value="FAS1_domain"/>
</dbReference>
<dbReference type="EMBL" id="JAABOA010000078">
    <property type="protein sequence ID" value="KAF9586064.1"/>
    <property type="molecule type" value="Genomic_DNA"/>
</dbReference>
<dbReference type="OrthoDB" id="14252at2759"/>
<dbReference type="PANTHER" id="PTHR10900">
    <property type="entry name" value="PERIOSTIN-RELATED"/>
    <property type="match status" value="1"/>
</dbReference>
<feature type="domain" description="FAS1" evidence="4">
    <location>
        <begin position="305"/>
        <end position="435"/>
    </location>
</feature>
<reference evidence="5" key="1">
    <citation type="journal article" date="2020" name="Fungal Divers.">
        <title>Resolving the Mortierellaceae phylogeny through synthesis of multi-gene phylogenetics and phylogenomics.</title>
        <authorList>
            <person name="Vandepol N."/>
            <person name="Liber J."/>
            <person name="Desiro A."/>
            <person name="Na H."/>
            <person name="Kennedy M."/>
            <person name="Barry K."/>
            <person name="Grigoriev I.V."/>
            <person name="Miller A.N."/>
            <person name="O'Donnell K."/>
            <person name="Stajich J.E."/>
            <person name="Bonito G."/>
        </authorList>
    </citation>
    <scope>NUCLEOTIDE SEQUENCE</scope>
    <source>
        <strain evidence="5">KOD1015</strain>
    </source>
</reference>
<evidence type="ECO:0000259" key="4">
    <source>
        <dbReference type="PROSITE" id="PS50213"/>
    </source>
</evidence>
<evidence type="ECO:0000256" key="3">
    <source>
        <dbReference type="SAM" id="SignalP"/>
    </source>
</evidence>
<feature type="domain" description="FAS1" evidence="4">
    <location>
        <begin position="438"/>
        <end position="576"/>
    </location>
</feature>
<feature type="region of interest" description="Disordered" evidence="1">
    <location>
        <begin position="712"/>
        <end position="739"/>
    </location>
</feature>
<evidence type="ECO:0000256" key="2">
    <source>
        <dbReference type="SAM" id="Phobius"/>
    </source>
</evidence>
<feature type="region of interest" description="Disordered" evidence="1">
    <location>
        <begin position="813"/>
        <end position="836"/>
    </location>
</feature>
<dbReference type="SUPFAM" id="SSF82153">
    <property type="entry name" value="FAS1 domain"/>
    <property type="match status" value="5"/>
</dbReference>
<keyword evidence="3" id="KW-0732">Signal</keyword>
<evidence type="ECO:0000313" key="6">
    <source>
        <dbReference type="Proteomes" id="UP000780801"/>
    </source>
</evidence>
<evidence type="ECO:0000313" key="5">
    <source>
        <dbReference type="EMBL" id="KAF9586064.1"/>
    </source>
</evidence>
<dbReference type="InterPro" id="IPR050904">
    <property type="entry name" value="Adhesion/Biosynth-related"/>
</dbReference>
<keyword evidence="6" id="KW-1185">Reference proteome</keyword>
<feature type="compositionally biased region" description="Acidic residues" evidence="1">
    <location>
        <begin position="827"/>
        <end position="836"/>
    </location>
</feature>
<keyword evidence="2" id="KW-1133">Transmembrane helix</keyword>
<dbReference type="AlphaFoldDB" id="A0A9P6G2X4"/>
<dbReference type="Gene3D" id="2.30.180.10">
    <property type="entry name" value="FAS1 domain"/>
    <property type="match status" value="5"/>
</dbReference>
<comment type="caution">
    <text evidence="5">The sequence shown here is derived from an EMBL/GenBank/DDBJ whole genome shotgun (WGS) entry which is preliminary data.</text>
</comment>
<dbReference type="Proteomes" id="UP000780801">
    <property type="component" value="Unassembled WGS sequence"/>
</dbReference>
<keyword evidence="2" id="KW-0472">Membrane</keyword>
<organism evidence="5 6">
    <name type="scientific">Lunasporangiospora selenospora</name>
    <dbReference type="NCBI Taxonomy" id="979761"/>
    <lineage>
        <taxon>Eukaryota</taxon>
        <taxon>Fungi</taxon>
        <taxon>Fungi incertae sedis</taxon>
        <taxon>Mucoromycota</taxon>
        <taxon>Mortierellomycotina</taxon>
        <taxon>Mortierellomycetes</taxon>
        <taxon>Mortierellales</taxon>
        <taxon>Mortierellaceae</taxon>
        <taxon>Lunasporangiospora</taxon>
    </lineage>
</organism>
<feature type="domain" description="FAS1" evidence="4">
    <location>
        <begin position="168"/>
        <end position="300"/>
    </location>
</feature>
<feature type="transmembrane region" description="Helical" evidence="2">
    <location>
        <begin position="770"/>
        <end position="795"/>
    </location>
</feature>
<gene>
    <name evidence="5" type="ORF">BGW38_010054</name>
</gene>
<feature type="chain" id="PRO_5040227836" description="FAS1 domain-containing protein" evidence="3">
    <location>
        <begin position="27"/>
        <end position="836"/>
    </location>
</feature>
<proteinExistence type="predicted"/>
<keyword evidence="2" id="KW-0812">Transmembrane</keyword>
<feature type="signal peptide" evidence="3">
    <location>
        <begin position="1"/>
        <end position="26"/>
    </location>
</feature>
<protein>
    <recommendedName>
        <fullName evidence="4">FAS1 domain-containing protein</fullName>
    </recommendedName>
</protein>
<dbReference type="PROSITE" id="PS50213">
    <property type="entry name" value="FAS1"/>
    <property type="match status" value="5"/>
</dbReference>
<feature type="domain" description="FAS1" evidence="4">
    <location>
        <begin position="581"/>
        <end position="759"/>
    </location>
</feature>
<sequence>MPPRTTAPMLLLQLILFCLFLSFAAASKTIIDLISSDPGFSRLVKELQRNRLVPFLNSRRACTFFAPTDAAFAAWERDHPGRKVTKDLLMYLVLPDKIHSDELKDQMLLETYLKGDFGDEDKGQRIAVAKSRWNPLAKIVVGEGELLEKDWKADNGVVHVVSRLTPPPEDIVEVLKKNPKLRKIHDIVVEAGLGGLLKKNQAFTLFAPTENAVGKLDDIQLRYLQHEKGTKDLEIAFHHHIHSGLVYKEDIRQGSSSLSTLEGQDLLVSNTEKLLVDNAEVEQLNILASNGVIHTVSRPLLPSALIWTAGKYLIGLNASIFVDRLRDAGLDHYIDDPKASYTIFAPLDQSFSTNGGEALDVDTLKYHVVAGLLVHNRFVDGQLISTELHTEQLNGGAQRSKVTIKKDTLLINNVQVIGDPVVVGKSIIYTLSQSLKQPLPVHKTIRNDLSLVGFNHALTTTGLGRRLADAHGLTIFAPTDSAWEKLGVVTDYLALEENKEAAAALEAVVRYSIVNQLFYTAEFDSRRTVLKTSEGSDLVVEKNGNSIYAGEGRLEQSAQVDVLVESGSIQMVSAVALPPTLSISLLNVLQGAGTGVFIEAIRASNITGILTSWDQDYTIFAPTDEAIEKANLEGAWNDKDFMSQLVRLHVVPGRIIKPEEDAYEEESSMLNSDARLSFRDVDGDGRTFGVRVKGARSKKEARIIDMGRAHAAWSDSGDTPRKTRSGLYSQSDNEDSSMDQLGYNAAQPSGIVYVIDRVLLPGDDEGFGRAWYLMIIVLVSMLATVLLCALTVVAVHELVKELRKVEGYRPVPAADGAAPAARNQVVDSDDEDTPNN</sequence>
<feature type="domain" description="FAS1" evidence="4">
    <location>
        <begin position="27"/>
        <end position="165"/>
    </location>
</feature>
<dbReference type="SMART" id="SM00554">
    <property type="entry name" value="FAS1"/>
    <property type="match status" value="5"/>
</dbReference>
<dbReference type="InterPro" id="IPR036378">
    <property type="entry name" value="FAS1_dom_sf"/>
</dbReference>
<name>A0A9P6G2X4_9FUNG</name>